<dbReference type="STRING" id="1926881.BTJ39_23625"/>
<sequence length="31" mass="3535">MYIAYFFGAYAFGLALFYAVGSFKSLTDRLM</sequence>
<reference evidence="2 3" key="1">
    <citation type="submission" date="2016-12" db="EMBL/GenBank/DDBJ databases">
        <title>Izhakiella australiana sp. nov. of genus Izhakiella isolated from Australian desert.</title>
        <authorList>
            <person name="Ji M."/>
        </authorList>
    </citation>
    <scope>NUCLEOTIDE SEQUENCE [LARGE SCALE GENOMIC DNA]</scope>
    <source>
        <strain evidence="2 3">D4N98</strain>
    </source>
</reference>
<keyword evidence="1" id="KW-0472">Membrane</keyword>
<evidence type="ECO:0000313" key="3">
    <source>
        <dbReference type="Proteomes" id="UP000190667"/>
    </source>
</evidence>
<keyword evidence="1" id="KW-1133">Transmembrane helix</keyword>
<dbReference type="AlphaFoldDB" id="A0A1S8Y751"/>
<evidence type="ECO:0000256" key="1">
    <source>
        <dbReference type="SAM" id="Phobius"/>
    </source>
</evidence>
<keyword evidence="2" id="KW-0946">Virion</keyword>
<name>A0A1S8Y751_9GAMM</name>
<feature type="transmembrane region" description="Helical" evidence="1">
    <location>
        <begin position="6"/>
        <end position="26"/>
    </location>
</feature>
<evidence type="ECO:0000313" key="2">
    <source>
        <dbReference type="EMBL" id="OON34668.1"/>
    </source>
</evidence>
<dbReference type="Proteomes" id="UP000190667">
    <property type="component" value="Unassembled WGS sequence"/>
</dbReference>
<comment type="caution">
    <text evidence="2">The sequence shown here is derived from an EMBL/GenBank/DDBJ whole genome shotgun (WGS) entry which is preliminary data.</text>
</comment>
<keyword evidence="1" id="KW-0812">Transmembrane</keyword>
<proteinExistence type="predicted"/>
<keyword evidence="3" id="KW-1185">Reference proteome</keyword>
<accession>A0A1S8Y751</accession>
<keyword evidence="2" id="KW-0167">Capsid protein</keyword>
<protein>
    <submittedName>
        <fullName evidence="2">Phage coat protein</fullName>
    </submittedName>
</protein>
<dbReference type="EMBL" id="MRUL01000039">
    <property type="protein sequence ID" value="OON34668.1"/>
    <property type="molecule type" value="Genomic_DNA"/>
</dbReference>
<organism evidence="2 3">
    <name type="scientific">Izhakiella australiensis</name>
    <dbReference type="NCBI Taxonomy" id="1926881"/>
    <lineage>
        <taxon>Bacteria</taxon>
        <taxon>Pseudomonadati</taxon>
        <taxon>Pseudomonadota</taxon>
        <taxon>Gammaproteobacteria</taxon>
        <taxon>Enterobacterales</taxon>
        <taxon>Erwiniaceae</taxon>
        <taxon>Izhakiella</taxon>
    </lineage>
</organism>
<gene>
    <name evidence="2" type="ORF">BTJ39_23625</name>
</gene>